<dbReference type="AlphaFoldDB" id="A0A134DDK9"/>
<keyword evidence="1" id="KW-0418">Kinase</keyword>
<evidence type="ECO:0000313" key="2">
    <source>
        <dbReference type="Proteomes" id="UP000233276"/>
    </source>
</evidence>
<accession>A0A134DDK9</accession>
<organism evidence="1 2">
    <name type="scientific">Microbacterium hominis</name>
    <dbReference type="NCBI Taxonomy" id="162426"/>
    <lineage>
        <taxon>Bacteria</taxon>
        <taxon>Bacillati</taxon>
        <taxon>Actinomycetota</taxon>
        <taxon>Actinomycetes</taxon>
        <taxon>Micrococcales</taxon>
        <taxon>Microbacteriaceae</taxon>
        <taxon>Microbacterium</taxon>
    </lineage>
</organism>
<evidence type="ECO:0000313" key="1">
    <source>
        <dbReference type="EMBL" id="AUG30377.1"/>
    </source>
</evidence>
<dbReference type="GO" id="GO:0016301">
    <property type="term" value="F:kinase activity"/>
    <property type="evidence" value="ECO:0007669"/>
    <property type="project" value="UniProtKB-KW"/>
</dbReference>
<dbReference type="Proteomes" id="UP000233276">
    <property type="component" value="Chromosome"/>
</dbReference>
<dbReference type="KEGG" id="mhos:CXR34_13575"/>
<dbReference type="RefSeq" id="WP_060960908.1">
    <property type="nucleotide sequence ID" value="NZ_CP025299.1"/>
</dbReference>
<sequence>MTTTSSERIAAAVLALEAVAVFVLAGWEIVALVSGDTDDAVSSVALIVLTAIGAVALVGFAVAVFRGQSWGRSGGIVAQLLILAVALGAITGPTPSPQTALWTALPAVVGLVALFAAVRAAAGRRDAPDRG</sequence>
<keyword evidence="1" id="KW-0808">Transferase</keyword>
<name>A0A134DDK9_9MICO</name>
<gene>
    <name evidence="1" type="ORF">CXR34_13575</name>
</gene>
<proteinExistence type="predicted"/>
<dbReference type="EMBL" id="CP025299">
    <property type="protein sequence ID" value="AUG30377.1"/>
    <property type="molecule type" value="Genomic_DNA"/>
</dbReference>
<protein>
    <submittedName>
        <fullName evidence="1">Histidine kinase</fullName>
    </submittedName>
</protein>
<reference evidence="1 2" key="1">
    <citation type="submission" date="2017-12" db="EMBL/GenBank/DDBJ databases">
        <title>Isolation and characterization of estrogens degradatiion strain Microbacterium hominis SJTG1.</title>
        <authorList>
            <person name="Xiong W."/>
            <person name="Yin C."/>
            <person name="Zheng D."/>
            <person name="Liang R."/>
        </authorList>
    </citation>
    <scope>NUCLEOTIDE SEQUENCE [LARGE SCALE GENOMIC DNA]</scope>
    <source>
        <strain evidence="1 2">SJTG1</strain>
    </source>
</reference>